<dbReference type="Gene3D" id="1.10.340.30">
    <property type="entry name" value="Hypothetical protein, domain 2"/>
    <property type="match status" value="1"/>
</dbReference>
<organism evidence="2 3">
    <name type="scientific">Pseudobythopirellula maris</name>
    <dbReference type="NCBI Taxonomy" id="2527991"/>
    <lineage>
        <taxon>Bacteria</taxon>
        <taxon>Pseudomonadati</taxon>
        <taxon>Planctomycetota</taxon>
        <taxon>Planctomycetia</taxon>
        <taxon>Pirellulales</taxon>
        <taxon>Lacipirellulaceae</taxon>
        <taxon>Pseudobythopirellula</taxon>
    </lineage>
</organism>
<accession>A0A5C5ZFV8</accession>
<dbReference type="GO" id="GO:0003824">
    <property type="term" value="F:catalytic activity"/>
    <property type="evidence" value="ECO:0007669"/>
    <property type="project" value="InterPro"/>
</dbReference>
<dbReference type="SUPFAM" id="SSF48150">
    <property type="entry name" value="DNA-glycosylase"/>
    <property type="match status" value="1"/>
</dbReference>
<dbReference type="InterPro" id="IPR011257">
    <property type="entry name" value="DNA_glycosylase"/>
</dbReference>
<keyword evidence="3" id="KW-1185">Reference proteome</keyword>
<gene>
    <name evidence="2" type="ORF">Mal64_38390</name>
</gene>
<protein>
    <submittedName>
        <fullName evidence="2">Uncharacterized protein</fullName>
    </submittedName>
</protein>
<evidence type="ECO:0000256" key="1">
    <source>
        <dbReference type="SAM" id="MobiDB-lite"/>
    </source>
</evidence>
<sequence>MATTNRASRITKIVTALKKQFKPTTPPQLPLLDTLLYACLVENSNHEAAQKAFETLRGDYFDWNEVRVSTRTELAGVLKGLNDPVQSADRLKRTLQSVFESVYAFDIETMKKQNLGQSVKQLEKHDGVTPFIVAYAVQNGLGGHNIPVNKGLLLSLVVLDVITEAEAKKGQAPGLERAIPKNKGVEAGSLLHQLGVEVGRSPYGPAARKLLLAIDPKCKDRLPKRLPKPEPKPKPKPEPAAKKPAAKTEAKPPETKKPEAKKPAKKAAPAEAAAPAKKSTVKKAAAKPADKKKPATKKTASKAAPKSGTTKKKAATKKAAKPAAKKKVVKKKKKAAPSTASSAAKSKPTTKSKTKKKKTSASKITKRKPK</sequence>
<comment type="caution">
    <text evidence="2">The sequence shown here is derived from an EMBL/GenBank/DDBJ whole genome shotgun (WGS) entry which is preliminary data.</text>
</comment>
<dbReference type="EMBL" id="SJPQ01000005">
    <property type="protein sequence ID" value="TWT86299.1"/>
    <property type="molecule type" value="Genomic_DNA"/>
</dbReference>
<dbReference type="AlphaFoldDB" id="A0A5C5ZFV8"/>
<dbReference type="RefSeq" id="WP_197525892.1">
    <property type="nucleotide sequence ID" value="NZ_SJPQ01000005.1"/>
</dbReference>
<feature type="compositionally biased region" description="Low complexity" evidence="1">
    <location>
        <begin position="336"/>
        <end position="347"/>
    </location>
</feature>
<feature type="compositionally biased region" description="Low complexity" evidence="1">
    <location>
        <begin position="266"/>
        <end position="278"/>
    </location>
</feature>
<dbReference type="GO" id="GO:0006281">
    <property type="term" value="P:DNA repair"/>
    <property type="evidence" value="ECO:0007669"/>
    <property type="project" value="InterPro"/>
</dbReference>
<proteinExistence type="predicted"/>
<evidence type="ECO:0000313" key="2">
    <source>
        <dbReference type="EMBL" id="TWT86299.1"/>
    </source>
</evidence>
<feature type="compositionally biased region" description="Basic and acidic residues" evidence="1">
    <location>
        <begin position="218"/>
        <end position="262"/>
    </location>
</feature>
<feature type="region of interest" description="Disordered" evidence="1">
    <location>
        <begin position="218"/>
        <end position="370"/>
    </location>
</feature>
<dbReference type="Gene3D" id="1.10.1670.10">
    <property type="entry name" value="Helix-hairpin-Helix base-excision DNA repair enzymes (C-terminal)"/>
    <property type="match status" value="1"/>
</dbReference>
<dbReference type="InterPro" id="IPR023170">
    <property type="entry name" value="HhH_base_excis_C"/>
</dbReference>
<name>A0A5C5ZFV8_9BACT</name>
<reference evidence="2 3" key="1">
    <citation type="submission" date="2019-02" db="EMBL/GenBank/DDBJ databases">
        <title>Deep-cultivation of Planctomycetes and their phenomic and genomic characterization uncovers novel biology.</title>
        <authorList>
            <person name="Wiegand S."/>
            <person name="Jogler M."/>
            <person name="Boedeker C."/>
            <person name="Pinto D."/>
            <person name="Vollmers J."/>
            <person name="Rivas-Marin E."/>
            <person name="Kohn T."/>
            <person name="Peeters S.H."/>
            <person name="Heuer A."/>
            <person name="Rast P."/>
            <person name="Oberbeckmann S."/>
            <person name="Bunk B."/>
            <person name="Jeske O."/>
            <person name="Meyerdierks A."/>
            <person name="Storesund J.E."/>
            <person name="Kallscheuer N."/>
            <person name="Luecker S."/>
            <person name="Lage O.M."/>
            <person name="Pohl T."/>
            <person name="Merkel B.J."/>
            <person name="Hornburger P."/>
            <person name="Mueller R.-W."/>
            <person name="Bruemmer F."/>
            <person name="Labrenz M."/>
            <person name="Spormann A.M."/>
            <person name="Op Den Camp H."/>
            <person name="Overmann J."/>
            <person name="Amann R."/>
            <person name="Jetten M.S.M."/>
            <person name="Mascher T."/>
            <person name="Medema M.H."/>
            <person name="Devos D.P."/>
            <person name="Kaster A.-K."/>
            <person name="Ovreas L."/>
            <person name="Rohde M."/>
            <person name="Galperin M.Y."/>
            <person name="Jogler C."/>
        </authorList>
    </citation>
    <scope>NUCLEOTIDE SEQUENCE [LARGE SCALE GENOMIC DNA]</scope>
    <source>
        <strain evidence="2 3">Mal64</strain>
    </source>
</reference>
<feature type="compositionally biased region" description="Basic residues" evidence="1">
    <location>
        <begin position="348"/>
        <end position="370"/>
    </location>
</feature>
<evidence type="ECO:0000313" key="3">
    <source>
        <dbReference type="Proteomes" id="UP000315440"/>
    </source>
</evidence>
<dbReference type="Proteomes" id="UP000315440">
    <property type="component" value="Unassembled WGS sequence"/>
</dbReference>
<feature type="compositionally biased region" description="Basic residues" evidence="1">
    <location>
        <begin position="309"/>
        <end position="335"/>
    </location>
</feature>